<evidence type="ECO:0000259" key="6">
    <source>
        <dbReference type="Pfam" id="PF07393"/>
    </source>
</evidence>
<feature type="coiled-coil region" evidence="5">
    <location>
        <begin position="65"/>
        <end position="99"/>
    </location>
</feature>
<name>A0AA38RSG1_9PEZI</name>
<evidence type="ECO:0000256" key="3">
    <source>
        <dbReference type="ARBA" id="ARBA00022483"/>
    </source>
</evidence>
<proteinExistence type="inferred from homology"/>
<evidence type="ECO:0000256" key="4">
    <source>
        <dbReference type="ARBA" id="ARBA00023054"/>
    </source>
</evidence>
<dbReference type="InterPro" id="IPR048627">
    <property type="entry name" value="Sec10_HB"/>
</dbReference>
<dbReference type="GO" id="GO:0006893">
    <property type="term" value="P:Golgi to plasma membrane transport"/>
    <property type="evidence" value="ECO:0007669"/>
    <property type="project" value="TreeGrafter"/>
</dbReference>
<dbReference type="GO" id="GO:0000145">
    <property type="term" value="C:exocyst"/>
    <property type="evidence" value="ECO:0007669"/>
    <property type="project" value="TreeGrafter"/>
</dbReference>
<accession>A0AA38RSG1</accession>
<dbReference type="PANTHER" id="PTHR12100">
    <property type="entry name" value="SEC10"/>
    <property type="match status" value="1"/>
</dbReference>
<dbReference type="Pfam" id="PF20667">
    <property type="entry name" value="Sec10_N"/>
    <property type="match status" value="1"/>
</dbReference>
<dbReference type="GO" id="GO:0006887">
    <property type="term" value="P:exocytosis"/>
    <property type="evidence" value="ECO:0007669"/>
    <property type="project" value="UniProtKB-KW"/>
</dbReference>
<protein>
    <submittedName>
        <fullName evidence="8">Exocyst complex component Sec10</fullName>
    </submittedName>
</protein>
<dbReference type="EMBL" id="JANBVN010000053">
    <property type="protein sequence ID" value="KAJ9155923.1"/>
    <property type="molecule type" value="Genomic_DNA"/>
</dbReference>
<evidence type="ECO:0000256" key="2">
    <source>
        <dbReference type="ARBA" id="ARBA00022448"/>
    </source>
</evidence>
<keyword evidence="3" id="KW-0268">Exocytosis</keyword>
<dbReference type="InterPro" id="IPR048625">
    <property type="entry name" value="Sec10_N"/>
</dbReference>
<dbReference type="InterPro" id="IPR009976">
    <property type="entry name" value="Sec10-like"/>
</dbReference>
<dbReference type="Proteomes" id="UP001174691">
    <property type="component" value="Unassembled WGS sequence"/>
</dbReference>
<evidence type="ECO:0000313" key="9">
    <source>
        <dbReference type="Proteomes" id="UP001174691"/>
    </source>
</evidence>
<dbReference type="PANTHER" id="PTHR12100:SF0">
    <property type="entry name" value="EXOCYST COMPLEX COMPONENT 5"/>
    <property type="match status" value="1"/>
</dbReference>
<sequence length="859" mass="95717">MERVTSAGSRGSRSLFPKGPRFTLDDFSSNDFIVRDFVDSLAETAIPANRRSGPAQQAFDPKPLIRTFENALSQLATLSEELQEKESELLSQVRRAEIQHDQTLETLGRKLDQSMAQFEALDLNLNSTEGTNGALQRGGPVDGGGNIAVQIGEKLEELDRRRTRAQDATFLIQCWNEVSDTGQLTRLEEIQRQGTAEGKVKCAVIARQLNRISQRLDPTSWGQTNGIRTQGITNGVAGVVRKHNTREVLEKFCETLEQDLLKQFNDSYRYQKFDDMYDCAKVLGDFNGGDSVIAVFVNQHSFFIDRDQLLSDEVTMDGETWDQLADPDSEPPGVEPSLQSLIDEVKIVMQEESFIIKRAFPFYERVLARFIQRVFQQSIQQRLEMVLEKAKTVSSLAFLRSLHASRTYISALIEDLKAHGLTEHPEPVSALIAQTLDQQMEELFVPYLVGTSYIDREKKNLEELYNSLLFRFTIYHSRRKKAASGFMASLAQQGNLLLASAKDAYMERLESSDLTPTQKAMMLRVAGLKDNNNNKNDIEVSDEDGVLSTANAKRMMTWLAESVRRTLELNSASETPKDVSILLNLLLTSMAHVYVETALDAALDAATAQENTKTEPDLSYLPSIRPAVTITSIMSRFITTVLVRLAEGNATVRRNMEAQTKAAIEATEKKTNSVMKSTLDVAVNYVTRALAQQKKLDFRPRDDDLENIVDALQTPTCQSICTFLGKLATAASQAVDGHNLEVFSTELALSVHRLLFEHFKKFQVNATGGLMVTKDIARYVSTMKEWPVTKEAAGVIEVLTEIGYLFIIGPEALRERSRNLGSMGTGAAGKKLSKADFKAFVQRREDASSVGIQSVLAGL</sequence>
<keyword evidence="9" id="KW-1185">Reference proteome</keyword>
<evidence type="ECO:0000256" key="5">
    <source>
        <dbReference type="SAM" id="Coils"/>
    </source>
</evidence>
<feature type="domain" description="Exocyst complex component Sec10 N-terminal" evidence="7">
    <location>
        <begin position="61"/>
        <end position="190"/>
    </location>
</feature>
<evidence type="ECO:0000313" key="8">
    <source>
        <dbReference type="EMBL" id="KAJ9155923.1"/>
    </source>
</evidence>
<comment type="caution">
    <text evidence="8">The sequence shown here is derived from an EMBL/GenBank/DDBJ whole genome shotgun (WGS) entry which is preliminary data.</text>
</comment>
<comment type="similarity">
    <text evidence="1">Belongs to the SEC10 family.</text>
</comment>
<gene>
    <name evidence="8" type="ORF">NKR19_g4344</name>
</gene>
<feature type="domain" description="Exocyst complex component Sec10-like alpha-helical bundle" evidence="6">
    <location>
        <begin position="201"/>
        <end position="854"/>
    </location>
</feature>
<evidence type="ECO:0000256" key="1">
    <source>
        <dbReference type="ARBA" id="ARBA00006572"/>
    </source>
</evidence>
<dbReference type="Pfam" id="PF07393">
    <property type="entry name" value="Sec10_HB"/>
    <property type="match status" value="1"/>
</dbReference>
<reference evidence="8" key="1">
    <citation type="submission" date="2022-07" db="EMBL/GenBank/DDBJ databases">
        <title>Fungi with potential for degradation of polypropylene.</title>
        <authorList>
            <person name="Gostincar C."/>
        </authorList>
    </citation>
    <scope>NUCLEOTIDE SEQUENCE</scope>
    <source>
        <strain evidence="8">EXF-13287</strain>
    </source>
</reference>
<organism evidence="8 9">
    <name type="scientific">Coniochaeta hoffmannii</name>
    <dbReference type="NCBI Taxonomy" id="91930"/>
    <lineage>
        <taxon>Eukaryota</taxon>
        <taxon>Fungi</taxon>
        <taxon>Dikarya</taxon>
        <taxon>Ascomycota</taxon>
        <taxon>Pezizomycotina</taxon>
        <taxon>Sordariomycetes</taxon>
        <taxon>Sordariomycetidae</taxon>
        <taxon>Coniochaetales</taxon>
        <taxon>Coniochaetaceae</taxon>
        <taxon>Coniochaeta</taxon>
    </lineage>
</organism>
<dbReference type="AlphaFoldDB" id="A0AA38RSG1"/>
<keyword evidence="2" id="KW-0813">Transport</keyword>
<evidence type="ECO:0000259" key="7">
    <source>
        <dbReference type="Pfam" id="PF20667"/>
    </source>
</evidence>
<keyword evidence="4 5" id="KW-0175">Coiled coil</keyword>